<organism evidence="2 3">
    <name type="scientific">Blepharisma stoltei</name>
    <dbReference type="NCBI Taxonomy" id="1481888"/>
    <lineage>
        <taxon>Eukaryota</taxon>
        <taxon>Sar</taxon>
        <taxon>Alveolata</taxon>
        <taxon>Ciliophora</taxon>
        <taxon>Postciliodesmatophora</taxon>
        <taxon>Heterotrichea</taxon>
        <taxon>Heterotrichida</taxon>
        <taxon>Blepharismidae</taxon>
        <taxon>Blepharisma</taxon>
    </lineage>
</organism>
<sequence>MKWIFQIAKYLYWKNGSINNFFGLSKGPLSKLWTILYFALSQLGTSMINFKKWIIIIHANILDEFWNFLIWIYPSNRTYFCNNMTILN</sequence>
<evidence type="ECO:0000313" key="3">
    <source>
        <dbReference type="Proteomes" id="UP001162131"/>
    </source>
</evidence>
<proteinExistence type="predicted"/>
<dbReference type="EMBL" id="CAJZBQ010000035">
    <property type="protein sequence ID" value="CAG9323838.1"/>
    <property type="molecule type" value="Genomic_DNA"/>
</dbReference>
<keyword evidence="1" id="KW-0472">Membrane</keyword>
<protein>
    <submittedName>
        <fullName evidence="2">Uncharacterized protein</fullName>
    </submittedName>
</protein>
<gene>
    <name evidence="2" type="ORF">BSTOLATCC_MIC34874</name>
</gene>
<dbReference type="Proteomes" id="UP001162131">
    <property type="component" value="Unassembled WGS sequence"/>
</dbReference>
<accession>A0AAU9JDK0</accession>
<reference evidence="2" key="1">
    <citation type="submission" date="2021-09" db="EMBL/GenBank/DDBJ databases">
        <authorList>
            <consortium name="AG Swart"/>
            <person name="Singh M."/>
            <person name="Singh A."/>
            <person name="Seah K."/>
            <person name="Emmerich C."/>
        </authorList>
    </citation>
    <scope>NUCLEOTIDE SEQUENCE</scope>
    <source>
        <strain evidence="2">ATCC30299</strain>
    </source>
</reference>
<comment type="caution">
    <text evidence="2">The sequence shown here is derived from an EMBL/GenBank/DDBJ whole genome shotgun (WGS) entry which is preliminary data.</text>
</comment>
<keyword evidence="3" id="KW-1185">Reference proteome</keyword>
<feature type="transmembrane region" description="Helical" evidence="1">
    <location>
        <begin position="32"/>
        <end position="50"/>
    </location>
</feature>
<keyword evidence="1" id="KW-1133">Transmembrane helix</keyword>
<keyword evidence="1" id="KW-0812">Transmembrane</keyword>
<dbReference type="AlphaFoldDB" id="A0AAU9JDK0"/>
<name>A0AAU9JDK0_9CILI</name>
<evidence type="ECO:0000256" key="1">
    <source>
        <dbReference type="SAM" id="Phobius"/>
    </source>
</evidence>
<evidence type="ECO:0000313" key="2">
    <source>
        <dbReference type="EMBL" id="CAG9323838.1"/>
    </source>
</evidence>